<dbReference type="InterPro" id="IPR006311">
    <property type="entry name" value="TAT_signal"/>
</dbReference>
<evidence type="ECO:0000259" key="2">
    <source>
        <dbReference type="Pfam" id="PF00149"/>
    </source>
</evidence>
<dbReference type="Proteomes" id="UP000323454">
    <property type="component" value="Unassembled WGS sequence"/>
</dbReference>
<keyword evidence="1" id="KW-0732">Signal</keyword>
<feature type="domain" description="Calcineurin-like phosphoesterase" evidence="2">
    <location>
        <begin position="205"/>
        <end position="396"/>
    </location>
</feature>
<dbReference type="GO" id="GO:0046872">
    <property type="term" value="F:metal ion binding"/>
    <property type="evidence" value="ECO:0007669"/>
    <property type="project" value="InterPro"/>
</dbReference>
<accession>A0A5B2XE55</accession>
<reference evidence="4 5" key="1">
    <citation type="submission" date="2019-09" db="EMBL/GenBank/DDBJ databases">
        <title>Goodfellowia gen. nov., a new genus of the Pseudonocardineae related to Actinoalloteichus, containing Goodfellowia coeruleoviolacea gen. nov., comb. nov. gen. nov., comb. nov.</title>
        <authorList>
            <person name="Labeda D."/>
        </authorList>
    </citation>
    <scope>NUCLEOTIDE SEQUENCE [LARGE SCALE GENOMIC DNA]</scope>
    <source>
        <strain evidence="4 5">AN110305</strain>
    </source>
</reference>
<dbReference type="PANTHER" id="PTHR22953">
    <property type="entry name" value="ACID PHOSPHATASE RELATED"/>
    <property type="match status" value="1"/>
</dbReference>
<dbReference type="Pfam" id="PF00149">
    <property type="entry name" value="Metallophos"/>
    <property type="match status" value="1"/>
</dbReference>
<dbReference type="GO" id="GO:0003993">
    <property type="term" value="F:acid phosphatase activity"/>
    <property type="evidence" value="ECO:0007669"/>
    <property type="project" value="InterPro"/>
</dbReference>
<dbReference type="SUPFAM" id="SSF49363">
    <property type="entry name" value="Purple acid phosphatase, N-terminal domain"/>
    <property type="match status" value="1"/>
</dbReference>
<comment type="caution">
    <text evidence="4">The sequence shown here is derived from an EMBL/GenBank/DDBJ whole genome shotgun (WGS) entry which is preliminary data.</text>
</comment>
<dbReference type="InterPro" id="IPR008963">
    <property type="entry name" value="Purple_acid_Pase-like_N"/>
</dbReference>
<dbReference type="AlphaFoldDB" id="A0A5B2XE55"/>
<evidence type="ECO:0000259" key="3">
    <source>
        <dbReference type="Pfam" id="PF16656"/>
    </source>
</evidence>
<dbReference type="PROSITE" id="PS51318">
    <property type="entry name" value="TAT"/>
    <property type="match status" value="1"/>
</dbReference>
<dbReference type="OrthoDB" id="9804511at2"/>
<sequence>MEIPRVGVPDALANRLSIAEQHEYLTSRFGRRTLLRGGMATAAALAAGPTLLAGLAYADGDRVAPFGRHLAFGRNPRHEIRVAWQVPAPVRRPFLRVGARPHELTHRVPAEVRALHSEVPGVIAPTDQYYLHAEIGGLRPGRTYYYAVGHDGFDPAKGDGGPAAISTFTTAPARGFPGERFTFTAFGDQGVSTAALAENGVVARQNPVFHLLAGDIAYADPSGRGLPIGSKPDGTHDIFDPKVWDAYLTQIEPLASRIPWMVATGNHDMEALYSTEGYGGQVARWAFPGSGPSGCPSVYSFIYGNVGVISLDANDVSYEIPANLGYSDGGQTEWLRRRLAFLRCQPDVDFVVVFFHHCAFSTTSAHASEGGVRDEWVPLFDRFKVDLVINGHNHVYERTDALRGGQVATQVPIGGTVRPDRDGTVYATCGSGGRSLYSFPVPDSYAGHETEHVDVPTYVWKRGGGKENDTVAWSRVRYTGYAFMALDVQPASWGRQTTITARVLSNTGVEIDRFVVSRTAGLHVGIDLGDGNRLERTPAAVGAGADPGDS</sequence>
<name>A0A5B2XE55_9PSEU</name>
<gene>
    <name evidence="4" type="ORF">F0L68_14935</name>
</gene>
<protein>
    <submittedName>
        <fullName evidence="4">Metallophosphoesterase family protein</fullName>
    </submittedName>
</protein>
<evidence type="ECO:0000313" key="4">
    <source>
        <dbReference type="EMBL" id="KAA2261987.1"/>
    </source>
</evidence>
<dbReference type="Gene3D" id="2.60.40.380">
    <property type="entry name" value="Purple acid phosphatase-like, N-terminal"/>
    <property type="match status" value="1"/>
</dbReference>
<dbReference type="InterPro" id="IPR015914">
    <property type="entry name" value="PAPs_N"/>
</dbReference>
<proteinExistence type="predicted"/>
<feature type="domain" description="Purple acid phosphatase N-terminal" evidence="3">
    <location>
        <begin position="65"/>
        <end position="152"/>
    </location>
</feature>
<dbReference type="SUPFAM" id="SSF56300">
    <property type="entry name" value="Metallo-dependent phosphatases"/>
    <property type="match status" value="1"/>
</dbReference>
<dbReference type="InterPro" id="IPR004843">
    <property type="entry name" value="Calcineurin-like_PHP"/>
</dbReference>
<organism evidence="4 5">
    <name type="scientific">Solihabitans fulvus</name>
    <dbReference type="NCBI Taxonomy" id="1892852"/>
    <lineage>
        <taxon>Bacteria</taxon>
        <taxon>Bacillati</taxon>
        <taxon>Actinomycetota</taxon>
        <taxon>Actinomycetes</taxon>
        <taxon>Pseudonocardiales</taxon>
        <taxon>Pseudonocardiaceae</taxon>
        <taxon>Solihabitans</taxon>
    </lineage>
</organism>
<keyword evidence="5" id="KW-1185">Reference proteome</keyword>
<dbReference type="InterPro" id="IPR039331">
    <property type="entry name" value="PAPs-like"/>
</dbReference>
<dbReference type="Gene3D" id="3.60.21.10">
    <property type="match status" value="1"/>
</dbReference>
<dbReference type="Pfam" id="PF16656">
    <property type="entry name" value="Pur_ac_phosph_N"/>
    <property type="match status" value="1"/>
</dbReference>
<reference evidence="4 5" key="2">
    <citation type="submission" date="2019-09" db="EMBL/GenBank/DDBJ databases">
        <authorList>
            <person name="Jin C."/>
        </authorList>
    </citation>
    <scope>NUCLEOTIDE SEQUENCE [LARGE SCALE GENOMIC DNA]</scope>
    <source>
        <strain evidence="4 5">AN110305</strain>
    </source>
</reference>
<dbReference type="RefSeq" id="WP_149850149.1">
    <property type="nucleotide sequence ID" value="NZ_VUOB01000023.1"/>
</dbReference>
<dbReference type="InterPro" id="IPR029052">
    <property type="entry name" value="Metallo-depent_PP-like"/>
</dbReference>
<evidence type="ECO:0000256" key="1">
    <source>
        <dbReference type="ARBA" id="ARBA00022729"/>
    </source>
</evidence>
<evidence type="ECO:0000313" key="5">
    <source>
        <dbReference type="Proteomes" id="UP000323454"/>
    </source>
</evidence>
<dbReference type="PANTHER" id="PTHR22953:SF153">
    <property type="entry name" value="PURPLE ACID PHOSPHATASE"/>
    <property type="match status" value="1"/>
</dbReference>
<dbReference type="EMBL" id="VUOB01000023">
    <property type="protein sequence ID" value="KAA2261987.1"/>
    <property type="molecule type" value="Genomic_DNA"/>
</dbReference>